<feature type="signal peptide" evidence="1">
    <location>
        <begin position="1"/>
        <end position="20"/>
    </location>
</feature>
<feature type="chain" id="PRO_5015157836" evidence="1">
    <location>
        <begin position="21"/>
        <end position="212"/>
    </location>
</feature>
<reference evidence="2 3" key="1">
    <citation type="journal article" date="2018" name="Plant J.">
        <title>Genome sequences of Chlorella sorokiniana UTEX 1602 and Micractinium conductrix SAG 241.80: implications to maltose excretion by a green alga.</title>
        <authorList>
            <person name="Arriola M.B."/>
            <person name="Velmurugan N."/>
            <person name="Zhang Y."/>
            <person name="Plunkett M.H."/>
            <person name="Hondzo H."/>
            <person name="Barney B.M."/>
        </authorList>
    </citation>
    <scope>NUCLEOTIDE SEQUENCE [LARGE SCALE GENOMIC DNA]</scope>
    <source>
        <strain evidence="2 3">SAG 241.80</strain>
    </source>
</reference>
<accession>A0A2P6V5D4</accession>
<protein>
    <submittedName>
        <fullName evidence="2">Prepilin-type N-terminal cleavage methylation domain-containing</fullName>
    </submittedName>
</protein>
<evidence type="ECO:0000313" key="3">
    <source>
        <dbReference type="Proteomes" id="UP000239649"/>
    </source>
</evidence>
<evidence type="ECO:0000256" key="1">
    <source>
        <dbReference type="SAM" id="SignalP"/>
    </source>
</evidence>
<dbReference type="Proteomes" id="UP000239649">
    <property type="component" value="Unassembled WGS sequence"/>
</dbReference>
<keyword evidence="3" id="KW-1185">Reference proteome</keyword>
<keyword evidence="1" id="KW-0732">Signal</keyword>
<organism evidence="2 3">
    <name type="scientific">Micractinium conductrix</name>
    <dbReference type="NCBI Taxonomy" id="554055"/>
    <lineage>
        <taxon>Eukaryota</taxon>
        <taxon>Viridiplantae</taxon>
        <taxon>Chlorophyta</taxon>
        <taxon>core chlorophytes</taxon>
        <taxon>Trebouxiophyceae</taxon>
        <taxon>Chlorellales</taxon>
        <taxon>Chlorellaceae</taxon>
        <taxon>Chlorella clade</taxon>
        <taxon>Micractinium</taxon>
    </lineage>
</organism>
<gene>
    <name evidence="2" type="ORF">C2E20_7200</name>
</gene>
<evidence type="ECO:0000313" key="2">
    <source>
        <dbReference type="EMBL" id="PSC69305.1"/>
    </source>
</evidence>
<comment type="caution">
    <text evidence="2">The sequence shown here is derived from an EMBL/GenBank/DDBJ whole genome shotgun (WGS) entry which is preliminary data.</text>
</comment>
<dbReference type="EMBL" id="LHPF02000028">
    <property type="protein sequence ID" value="PSC69305.1"/>
    <property type="molecule type" value="Genomic_DNA"/>
</dbReference>
<proteinExistence type="predicted"/>
<name>A0A2P6V5D4_9CHLO</name>
<sequence>MPLPLLLLAAVACSSTLCAAQLAPLANPGGPAVLEGLCDVSTMAKGSDAEMPVTVAVGWTLNGTYTYSYYDPSTRQVTQQIGKYNSWQCGDAPGAFTAIVDLTTVRPDGSSFTRTVCQYGEVYLMQGQMSWVQAEGACPTALPEDGSELTNTLYSLPVDVAFECGEAEEDWGGLGGGLEPLPADGSASLSGGLDGDVAALDHMMAAAGHSFS</sequence>
<dbReference type="AlphaFoldDB" id="A0A2P6V5D4"/>